<dbReference type="Proteomes" id="UP000694864">
    <property type="component" value="Chromosome 17"/>
</dbReference>
<dbReference type="RefSeq" id="XP_010480715.1">
    <property type="nucleotide sequence ID" value="XM_010482413.1"/>
</dbReference>
<dbReference type="InterPro" id="IPR002156">
    <property type="entry name" value="RNaseH_domain"/>
</dbReference>
<reference evidence="4" key="2">
    <citation type="submission" date="2025-08" db="UniProtKB">
        <authorList>
            <consortium name="RefSeq"/>
        </authorList>
    </citation>
    <scope>IDENTIFICATION</scope>
    <source>
        <tissue evidence="4">Leaf</tissue>
    </source>
</reference>
<evidence type="ECO:0000313" key="3">
    <source>
        <dbReference type="Proteomes" id="UP000694864"/>
    </source>
</evidence>
<dbReference type="SUPFAM" id="SSF53098">
    <property type="entry name" value="Ribonuclease H-like"/>
    <property type="match status" value="2"/>
</dbReference>
<dbReference type="PANTHER" id="PTHR48475">
    <property type="entry name" value="RIBONUCLEASE H"/>
    <property type="match status" value="1"/>
</dbReference>
<dbReference type="Pfam" id="PF17921">
    <property type="entry name" value="Integrase_H2C2"/>
    <property type="match status" value="1"/>
</dbReference>
<dbReference type="GeneID" id="104759498"/>
<feature type="domain" description="RNase H type-1" evidence="1">
    <location>
        <begin position="57"/>
        <end position="167"/>
    </location>
</feature>
<sequence>MAKWAVELSEYDIEYLGRTCMKSQVLADFIVELPQHFTSPTSNEENWYLYVDGATSQHGSGIRIRLTSPTREVVEQSFRLNFTATNNESEYKALLAGMRLAAGIGVKRLHAYCDSQLVANQYNGEYGTKCGRMDAYLKIVKELAQEFDHFMIDKIPRSANAPADALAILASTSDPDLRRVIPVESIFVSSIDAGAQVNVISTDPMEHADMDDETRPNHDAEPAVEPADWRQEILQYINDGVVPTGKWQSRRLKKKAAQYAIVEGRLYRWSAAGILLHCISAKEAQRVMQETHEGAGGNHSGGHALALKIRKHGIYWPTMVSDCEQFAVKCEKCQRHASDIHAPAELLSTTTAPYPFIRWAMDIIGPLPASHGKKFLLILTDYFTKWVEADSYKKIQANEVQNFVWENIICHTDCLTRS</sequence>
<dbReference type="InterPro" id="IPR036397">
    <property type="entry name" value="RNaseH_sf"/>
</dbReference>
<evidence type="ECO:0000313" key="4">
    <source>
        <dbReference type="RefSeq" id="XP_010480715.1"/>
    </source>
</evidence>
<proteinExistence type="predicted"/>
<dbReference type="Gene3D" id="1.10.340.70">
    <property type="match status" value="1"/>
</dbReference>
<reference evidence="3" key="1">
    <citation type="journal article" date="2014" name="Nat. Commun.">
        <title>The emerging biofuel crop Camelina sativa retains a highly undifferentiated hexaploid genome structure.</title>
        <authorList>
            <person name="Kagale S."/>
            <person name="Koh C."/>
            <person name="Nixon J."/>
            <person name="Bollina V."/>
            <person name="Clarke W.E."/>
            <person name="Tuteja R."/>
            <person name="Spillane C."/>
            <person name="Robinson S.J."/>
            <person name="Links M.G."/>
            <person name="Clarke C."/>
            <person name="Higgins E.E."/>
            <person name="Huebert T."/>
            <person name="Sharpe A.G."/>
            <person name="Parkin I.A."/>
        </authorList>
    </citation>
    <scope>NUCLEOTIDE SEQUENCE [LARGE SCALE GENOMIC DNA]</scope>
    <source>
        <strain evidence="3">cv. DH55</strain>
    </source>
</reference>
<dbReference type="CDD" id="cd09279">
    <property type="entry name" value="RNase_HI_like"/>
    <property type="match status" value="1"/>
</dbReference>
<dbReference type="InterPro" id="IPR041588">
    <property type="entry name" value="Integrase_H2C2"/>
</dbReference>
<organism evidence="3 4">
    <name type="scientific">Camelina sativa</name>
    <name type="common">False flax</name>
    <name type="synonym">Myagrum sativum</name>
    <dbReference type="NCBI Taxonomy" id="90675"/>
    <lineage>
        <taxon>Eukaryota</taxon>
        <taxon>Viridiplantae</taxon>
        <taxon>Streptophyta</taxon>
        <taxon>Embryophyta</taxon>
        <taxon>Tracheophyta</taxon>
        <taxon>Spermatophyta</taxon>
        <taxon>Magnoliopsida</taxon>
        <taxon>eudicotyledons</taxon>
        <taxon>Gunneridae</taxon>
        <taxon>Pentapetalae</taxon>
        <taxon>rosids</taxon>
        <taxon>malvids</taxon>
        <taxon>Brassicales</taxon>
        <taxon>Brassicaceae</taxon>
        <taxon>Camelineae</taxon>
        <taxon>Camelina</taxon>
    </lineage>
</organism>
<protein>
    <submittedName>
        <fullName evidence="4">Uncharacterized protein LOC104759498</fullName>
    </submittedName>
</protein>
<keyword evidence="3" id="KW-1185">Reference proteome</keyword>
<dbReference type="Pfam" id="PF13456">
    <property type="entry name" value="RVT_3"/>
    <property type="match status" value="1"/>
</dbReference>
<dbReference type="PANTHER" id="PTHR48475:SF2">
    <property type="entry name" value="RIBONUCLEASE H"/>
    <property type="match status" value="1"/>
</dbReference>
<gene>
    <name evidence="4" type="primary">LOC104759498</name>
</gene>
<evidence type="ECO:0000259" key="2">
    <source>
        <dbReference type="Pfam" id="PF17921"/>
    </source>
</evidence>
<dbReference type="Gene3D" id="3.30.420.10">
    <property type="entry name" value="Ribonuclease H-like superfamily/Ribonuclease H"/>
    <property type="match status" value="2"/>
</dbReference>
<feature type="domain" description="Integrase zinc-binding" evidence="2">
    <location>
        <begin position="281"/>
        <end position="337"/>
    </location>
</feature>
<accession>A0ABM0X4V2</accession>
<evidence type="ECO:0000259" key="1">
    <source>
        <dbReference type="Pfam" id="PF13456"/>
    </source>
</evidence>
<name>A0ABM0X4V2_CAMSA</name>
<dbReference type="InterPro" id="IPR012337">
    <property type="entry name" value="RNaseH-like_sf"/>
</dbReference>